<dbReference type="Proteomes" id="UP000616114">
    <property type="component" value="Unassembled WGS sequence"/>
</dbReference>
<sequence>MRISRPWGEQRSTRGTAYHVRMHTSASITHAARAQLRRIDMLVIRYRGAVRELPGYLPSAITDAELDRTSREVLTLLLRHIAGDEVHRELTAYSQDIGRRRARQGLPLDSLLRTVRMDFRFLWEALVPERVPAGRAELSADVLAIWDAVELHTSQVQSAYIEESMQLRRELEAERGYLLERLLSGEVREENQLRHAAEALGLQPDARILLLVAAPAYRREFRSGLRRAFPEAQVHTAEGADVALLDSGRLDAQGWQRVRSLPAGIPPSPGSLGELHDVWPVARRLARQVRSAEAGAEFGEHWESALDEGFAVAVEAHRADVMRRLDELPEHARADLQATVRHYLRSGSILETSRALFCHRNTVLKRLHRFTELTGLDPAVPWDAATIRLLLR</sequence>
<evidence type="ECO:0000313" key="4">
    <source>
        <dbReference type="Proteomes" id="UP000616114"/>
    </source>
</evidence>
<dbReference type="PANTHER" id="PTHR33744">
    <property type="entry name" value="CARBOHYDRATE DIACID REGULATOR"/>
    <property type="match status" value="1"/>
</dbReference>
<gene>
    <name evidence="3" type="ORF">GCM10011333_01760</name>
</gene>
<name>A0A8J2XIS8_9MICO</name>
<comment type="caution">
    <text evidence="3">The sequence shown here is derived from an EMBL/GenBank/DDBJ whole genome shotgun (WGS) entry which is preliminary data.</text>
</comment>
<accession>A0A8J2XIS8</accession>
<reference evidence="3" key="1">
    <citation type="journal article" date="2014" name="Int. J. Syst. Evol. Microbiol.">
        <title>Complete genome sequence of Corynebacterium casei LMG S-19264T (=DSM 44701T), isolated from a smear-ripened cheese.</title>
        <authorList>
            <consortium name="US DOE Joint Genome Institute (JGI-PGF)"/>
            <person name="Walter F."/>
            <person name="Albersmeier A."/>
            <person name="Kalinowski J."/>
            <person name="Ruckert C."/>
        </authorList>
    </citation>
    <scope>NUCLEOTIDE SEQUENCE</scope>
    <source>
        <strain evidence="3">CGMCC 1.12785</strain>
    </source>
</reference>
<feature type="domain" description="RsbT co-antagonist protein RsbRD N-terminal" evidence="2">
    <location>
        <begin position="49"/>
        <end position="175"/>
    </location>
</feature>
<proteinExistence type="predicted"/>
<keyword evidence="4" id="KW-1185">Reference proteome</keyword>
<dbReference type="EMBL" id="BMFY01000001">
    <property type="protein sequence ID" value="GGA02811.1"/>
    <property type="molecule type" value="Genomic_DNA"/>
</dbReference>
<dbReference type="InterPro" id="IPR025736">
    <property type="entry name" value="PucR_C-HTH_dom"/>
</dbReference>
<evidence type="ECO:0000259" key="1">
    <source>
        <dbReference type="Pfam" id="PF13556"/>
    </source>
</evidence>
<dbReference type="InterPro" id="IPR042070">
    <property type="entry name" value="PucR_C-HTH_sf"/>
</dbReference>
<dbReference type="Pfam" id="PF14361">
    <property type="entry name" value="RsbRD_N"/>
    <property type="match status" value="1"/>
</dbReference>
<feature type="domain" description="PucR C-terminal helix-turn-helix" evidence="1">
    <location>
        <begin position="337"/>
        <end position="392"/>
    </location>
</feature>
<dbReference type="Gene3D" id="1.10.10.2840">
    <property type="entry name" value="PucR C-terminal helix-turn-helix domain"/>
    <property type="match status" value="1"/>
</dbReference>
<organism evidence="3 4">
    <name type="scientific">Sediminivirga luteola</name>
    <dbReference type="NCBI Taxonomy" id="1774748"/>
    <lineage>
        <taxon>Bacteria</taxon>
        <taxon>Bacillati</taxon>
        <taxon>Actinomycetota</taxon>
        <taxon>Actinomycetes</taxon>
        <taxon>Micrococcales</taxon>
        <taxon>Brevibacteriaceae</taxon>
        <taxon>Sediminivirga</taxon>
    </lineage>
</organism>
<reference evidence="3" key="2">
    <citation type="submission" date="2020-09" db="EMBL/GenBank/DDBJ databases">
        <authorList>
            <person name="Sun Q."/>
            <person name="Zhou Y."/>
        </authorList>
    </citation>
    <scope>NUCLEOTIDE SEQUENCE</scope>
    <source>
        <strain evidence="3">CGMCC 1.12785</strain>
    </source>
</reference>
<dbReference type="InterPro" id="IPR051448">
    <property type="entry name" value="CdaR-like_regulators"/>
</dbReference>
<dbReference type="InterPro" id="IPR025751">
    <property type="entry name" value="RsbRD_N_dom"/>
</dbReference>
<dbReference type="AlphaFoldDB" id="A0A8J2XIS8"/>
<evidence type="ECO:0000313" key="3">
    <source>
        <dbReference type="EMBL" id="GGA02811.1"/>
    </source>
</evidence>
<evidence type="ECO:0000259" key="2">
    <source>
        <dbReference type="Pfam" id="PF14361"/>
    </source>
</evidence>
<dbReference type="Pfam" id="PF13556">
    <property type="entry name" value="HTH_30"/>
    <property type="match status" value="1"/>
</dbReference>
<dbReference type="PANTHER" id="PTHR33744:SF7">
    <property type="entry name" value="PUCR FAMILY TRANSCRIPTIONAL REGULATOR"/>
    <property type="match status" value="1"/>
</dbReference>
<evidence type="ECO:0008006" key="5">
    <source>
        <dbReference type="Google" id="ProtNLM"/>
    </source>
</evidence>
<protein>
    <recommendedName>
        <fullName evidence="5">PucR-like helix-turn-helix protein</fullName>
    </recommendedName>
</protein>